<keyword evidence="1" id="KW-0812">Transmembrane</keyword>
<keyword evidence="1" id="KW-0472">Membrane</keyword>
<feature type="transmembrane region" description="Helical" evidence="1">
    <location>
        <begin position="351"/>
        <end position="371"/>
    </location>
</feature>
<name>A0A840PC32_9ACTN</name>
<feature type="transmembrane region" description="Helical" evidence="1">
    <location>
        <begin position="327"/>
        <end position="345"/>
    </location>
</feature>
<feature type="transmembrane region" description="Helical" evidence="1">
    <location>
        <begin position="48"/>
        <end position="71"/>
    </location>
</feature>
<feature type="transmembrane region" description="Helical" evidence="1">
    <location>
        <begin position="476"/>
        <end position="497"/>
    </location>
</feature>
<protein>
    <submittedName>
        <fullName evidence="2">ABC-2 type transport system permease protein</fullName>
    </submittedName>
</protein>
<feature type="transmembrane region" description="Helical" evidence="1">
    <location>
        <begin position="83"/>
        <end position="105"/>
    </location>
</feature>
<organism evidence="2 3">
    <name type="scientific">Thermocatellispora tengchongensis</name>
    <dbReference type="NCBI Taxonomy" id="1073253"/>
    <lineage>
        <taxon>Bacteria</taxon>
        <taxon>Bacillati</taxon>
        <taxon>Actinomycetota</taxon>
        <taxon>Actinomycetes</taxon>
        <taxon>Streptosporangiales</taxon>
        <taxon>Streptosporangiaceae</taxon>
        <taxon>Thermocatellispora</taxon>
    </lineage>
</organism>
<accession>A0A840PC32</accession>
<dbReference type="RefSeq" id="WP_185051642.1">
    <property type="nucleotide sequence ID" value="NZ_BAABIX010000004.1"/>
</dbReference>
<keyword evidence="1" id="KW-1133">Transmembrane helix</keyword>
<evidence type="ECO:0000313" key="2">
    <source>
        <dbReference type="EMBL" id="MBB5134737.1"/>
    </source>
</evidence>
<sequence>MAGLDLGVTRQAGQAFTPLGAAETFRLFVRLKLRLVAGNVRGDTARKLGFAFTLIVAAGVAVLGFVLLALLRIVPDRAVAADLGVVVFTVFLLGWTVVPLLAFGLDDTLDPAKLALLPLRTRQLMIGMFAGSVTGPWPLASLVIMAGAVIGLPGGVGGVLLGVVAVVLQFALCVVVSRLVTTSLSGVLRSRRGRDLLAVGMVFVVLAAQLPNLLVNRGVDGDLGAVLHDTAAVLRWTPPGMAAHAITDGGLVAVAELVFLALLVAGLAWLWIVALRAALVRPDASTQAATVRRTRGRGLAGLLPDGPLAAVVTKELKYARREPRGRVGWMAAVGVTVLLSFSFGGDDGPGGAFAAIGPAALGALMVGMQACNSFGIDGRSLWMNAVVHGSPRALRTDLAGRHLAVALIAVPLLTALAVISAVLAGDPLSAVPGALTAYGVLGVTLGTGAVTSVVFPYTVPERMNAFTGAAPGQGGIAFAGSFGAMIASGVLVLPVALPVLLGISWLSVLAVPYGAAVAWAGRRLGADLGYARLPDILEAVSKPS</sequence>
<feature type="transmembrane region" description="Helical" evidence="1">
    <location>
        <begin position="156"/>
        <end position="176"/>
    </location>
</feature>
<dbReference type="EMBL" id="JACHGN010000009">
    <property type="protein sequence ID" value="MBB5134737.1"/>
    <property type="molecule type" value="Genomic_DNA"/>
</dbReference>
<evidence type="ECO:0000256" key="1">
    <source>
        <dbReference type="SAM" id="Phobius"/>
    </source>
</evidence>
<reference evidence="2 3" key="1">
    <citation type="submission" date="2020-08" db="EMBL/GenBank/DDBJ databases">
        <title>Genomic Encyclopedia of Type Strains, Phase IV (KMG-IV): sequencing the most valuable type-strain genomes for metagenomic binning, comparative biology and taxonomic classification.</title>
        <authorList>
            <person name="Goeker M."/>
        </authorList>
    </citation>
    <scope>NUCLEOTIDE SEQUENCE [LARGE SCALE GENOMIC DNA]</scope>
    <source>
        <strain evidence="2 3">DSM 45615</strain>
    </source>
</reference>
<gene>
    <name evidence="2" type="ORF">HNP84_004471</name>
</gene>
<proteinExistence type="predicted"/>
<comment type="caution">
    <text evidence="2">The sequence shown here is derived from an EMBL/GenBank/DDBJ whole genome shotgun (WGS) entry which is preliminary data.</text>
</comment>
<keyword evidence="3" id="KW-1185">Reference proteome</keyword>
<feature type="transmembrane region" description="Helical" evidence="1">
    <location>
        <begin position="257"/>
        <end position="279"/>
    </location>
</feature>
<feature type="transmembrane region" description="Helical" evidence="1">
    <location>
        <begin position="126"/>
        <end position="150"/>
    </location>
</feature>
<evidence type="ECO:0000313" key="3">
    <source>
        <dbReference type="Proteomes" id="UP000578449"/>
    </source>
</evidence>
<dbReference type="AlphaFoldDB" id="A0A840PC32"/>
<feature type="transmembrane region" description="Helical" evidence="1">
    <location>
        <begin position="503"/>
        <end position="521"/>
    </location>
</feature>
<dbReference type="Proteomes" id="UP000578449">
    <property type="component" value="Unassembled WGS sequence"/>
</dbReference>
<feature type="transmembrane region" description="Helical" evidence="1">
    <location>
        <begin position="435"/>
        <end position="455"/>
    </location>
</feature>
<feature type="transmembrane region" description="Helical" evidence="1">
    <location>
        <begin position="402"/>
        <end position="423"/>
    </location>
</feature>
<feature type="transmembrane region" description="Helical" evidence="1">
    <location>
        <begin position="196"/>
        <end position="214"/>
    </location>
</feature>